<keyword evidence="1" id="KW-0472">Membrane</keyword>
<proteinExistence type="predicted"/>
<gene>
    <name evidence="4" type="ORF">GCM10009851_23120</name>
</gene>
<dbReference type="Pfam" id="PF19040">
    <property type="entry name" value="SGNH"/>
    <property type="match status" value="1"/>
</dbReference>
<feature type="transmembrane region" description="Helical" evidence="1">
    <location>
        <begin position="215"/>
        <end position="233"/>
    </location>
</feature>
<dbReference type="InterPro" id="IPR043968">
    <property type="entry name" value="SGNH"/>
</dbReference>
<feature type="transmembrane region" description="Helical" evidence="1">
    <location>
        <begin position="34"/>
        <end position="53"/>
    </location>
</feature>
<dbReference type="RefSeq" id="WP_259479782.1">
    <property type="nucleotide sequence ID" value="NZ_BAAAQY010000006.1"/>
</dbReference>
<evidence type="ECO:0000259" key="2">
    <source>
        <dbReference type="Pfam" id="PF01757"/>
    </source>
</evidence>
<dbReference type="PANTHER" id="PTHR23028">
    <property type="entry name" value="ACETYLTRANSFERASE"/>
    <property type="match status" value="1"/>
</dbReference>
<organism evidence="4 5">
    <name type="scientific">Herbiconiux moechotypicola</name>
    <dbReference type="NCBI Taxonomy" id="637393"/>
    <lineage>
        <taxon>Bacteria</taxon>
        <taxon>Bacillati</taxon>
        <taxon>Actinomycetota</taxon>
        <taxon>Actinomycetes</taxon>
        <taxon>Micrococcales</taxon>
        <taxon>Microbacteriaceae</taxon>
        <taxon>Herbiconiux</taxon>
    </lineage>
</organism>
<dbReference type="EMBL" id="BAAAQY010000006">
    <property type="protein sequence ID" value="GAA2237443.1"/>
    <property type="molecule type" value="Genomic_DNA"/>
</dbReference>
<keyword evidence="5" id="KW-1185">Reference proteome</keyword>
<feature type="transmembrane region" description="Helical" evidence="1">
    <location>
        <begin position="270"/>
        <end position="293"/>
    </location>
</feature>
<dbReference type="Pfam" id="PF01757">
    <property type="entry name" value="Acyl_transf_3"/>
    <property type="match status" value="1"/>
</dbReference>
<feature type="transmembrane region" description="Helical" evidence="1">
    <location>
        <begin position="74"/>
        <end position="93"/>
    </location>
</feature>
<feature type="transmembrane region" description="Helical" evidence="1">
    <location>
        <begin position="386"/>
        <end position="408"/>
    </location>
</feature>
<feature type="transmembrane region" description="Helical" evidence="1">
    <location>
        <begin position="146"/>
        <end position="164"/>
    </location>
</feature>
<evidence type="ECO:0000313" key="5">
    <source>
        <dbReference type="Proteomes" id="UP001500929"/>
    </source>
</evidence>
<name>A0ABN3DNP6_9MICO</name>
<dbReference type="Proteomes" id="UP001500929">
    <property type="component" value="Unassembled WGS sequence"/>
</dbReference>
<dbReference type="InterPro" id="IPR050879">
    <property type="entry name" value="Acyltransferase_3"/>
</dbReference>
<dbReference type="GO" id="GO:0016787">
    <property type="term" value="F:hydrolase activity"/>
    <property type="evidence" value="ECO:0007669"/>
    <property type="project" value="UniProtKB-KW"/>
</dbReference>
<keyword evidence="4" id="KW-0378">Hydrolase</keyword>
<keyword evidence="1" id="KW-0812">Transmembrane</keyword>
<evidence type="ECO:0000256" key="1">
    <source>
        <dbReference type="SAM" id="Phobius"/>
    </source>
</evidence>
<protein>
    <submittedName>
        <fullName evidence="4">SGNH hydrolase domain-containing protein</fullName>
    </submittedName>
</protein>
<dbReference type="PANTHER" id="PTHR23028:SF53">
    <property type="entry name" value="ACYL_TRANSF_3 DOMAIN-CONTAINING PROTEIN"/>
    <property type="match status" value="1"/>
</dbReference>
<accession>A0ABN3DNP6</accession>
<feature type="transmembrane region" description="Helical" evidence="1">
    <location>
        <begin position="240"/>
        <end position="258"/>
    </location>
</feature>
<reference evidence="4 5" key="1">
    <citation type="journal article" date="2019" name="Int. J. Syst. Evol. Microbiol.">
        <title>The Global Catalogue of Microorganisms (GCM) 10K type strain sequencing project: providing services to taxonomists for standard genome sequencing and annotation.</title>
        <authorList>
            <consortium name="The Broad Institute Genomics Platform"/>
            <consortium name="The Broad Institute Genome Sequencing Center for Infectious Disease"/>
            <person name="Wu L."/>
            <person name="Ma J."/>
        </authorList>
    </citation>
    <scope>NUCLEOTIDE SEQUENCE [LARGE SCALE GENOMIC DNA]</scope>
    <source>
        <strain evidence="4 5">JCM 16117</strain>
    </source>
</reference>
<evidence type="ECO:0000313" key="4">
    <source>
        <dbReference type="EMBL" id="GAA2237443.1"/>
    </source>
</evidence>
<sequence>MKSSLRHDVQGLRALAVAAVILCHVTGWPRGGFAGVDVFFVVSGFLITGLLLREADDTGRVSLGAFALRRLKRIAPASLLVIAATLAAAWFLFNQARFASTLADGVSAVLLVSNWRFALEGTDYFASEAAVSPLQHLWSLSVEEQFYLVLPLVVLAVVALTAPVRDARGRRRARGVALGAVVGMLVAASFGFALWQSASAPTVAYFSTLTRVWELGAGALLAVVAPAVAWVFGRVGTAGRAVVGWAGFAGVVASFVLLDETVPFPGPWALAPVLATLAVLAAGIGASAHRYLLPIANPVTTAVGTLSYSLYLWHFPVLVFLVMLLPAGTQTTLIVLGVTVVVSVLGYLLVEQPLHRMPVGPSRVRLDRGDAAERWVAWRERFGAQVMLSGAALVVVVIASTVVVQLALKGEGPLQLASPAQAVPASGAGSGAGGAAPAPAENPEVALQAELWAAASATAWPTDLSPSLDAAIAETSSRNPAAGCFDVGSTPDASACTWGSGDAPHRLVLVGDSTALAYAPAFRRIADDSGGQWRVTAVGLYGCRFTTVDVQNDGAGVTEACPQRKADVAAMVRDLQPDLVVVSNAFALGTSTARQPLGVGDLVSATLAETAQYGLPGRVVYLAPPPLGADLGTCYSPVKSPQDCNAGIDQTWYDFESATEAAVAAAGTGDHVVGSLGFSCAEGYCPAFAGTVPTKYDSVHITPEYAERIASSIRWELVQQGLMQ</sequence>
<comment type="caution">
    <text evidence="4">The sequence shown here is derived from an EMBL/GenBank/DDBJ whole genome shotgun (WGS) entry which is preliminary data.</text>
</comment>
<evidence type="ECO:0000259" key="3">
    <source>
        <dbReference type="Pfam" id="PF19040"/>
    </source>
</evidence>
<dbReference type="InterPro" id="IPR002656">
    <property type="entry name" value="Acyl_transf_3_dom"/>
</dbReference>
<feature type="transmembrane region" description="Helical" evidence="1">
    <location>
        <begin position="176"/>
        <end position="195"/>
    </location>
</feature>
<keyword evidence="1" id="KW-1133">Transmembrane helix</keyword>
<feature type="transmembrane region" description="Helical" evidence="1">
    <location>
        <begin position="331"/>
        <end position="350"/>
    </location>
</feature>
<feature type="transmembrane region" description="Helical" evidence="1">
    <location>
        <begin position="12"/>
        <end position="28"/>
    </location>
</feature>
<feature type="domain" description="Acyltransferase 3" evidence="2">
    <location>
        <begin position="8"/>
        <end position="346"/>
    </location>
</feature>
<feature type="domain" description="SGNH" evidence="3">
    <location>
        <begin position="492"/>
        <end position="711"/>
    </location>
</feature>